<reference evidence="1 2" key="1">
    <citation type="submission" date="2018-04" db="EMBL/GenBank/DDBJ databases">
        <title>Genomic Encyclopedia of Archaeal and Bacterial Type Strains, Phase II (KMG-II): from individual species to whole genera.</title>
        <authorList>
            <person name="Goeker M."/>
        </authorList>
    </citation>
    <scope>NUCLEOTIDE SEQUENCE [LARGE SCALE GENOMIC DNA]</scope>
    <source>
        <strain evidence="1 2">DSM 29955</strain>
    </source>
</reference>
<dbReference type="EMBL" id="QBUD01000028">
    <property type="protein sequence ID" value="PUB09585.1"/>
    <property type="molecule type" value="Genomic_DNA"/>
</dbReference>
<dbReference type="RefSeq" id="WP_108389179.1">
    <property type="nucleotide sequence ID" value="NZ_QBUD01000028.1"/>
</dbReference>
<accession>A0A2T6K4N8</accession>
<evidence type="ECO:0000313" key="2">
    <source>
        <dbReference type="Proteomes" id="UP000244523"/>
    </source>
</evidence>
<sequence length="68" mass="7707">MTTFNTNTDIQGRTDHTSTVLRAAVAIIWQLVNQVYVIFTPKAPNSEHVLTKIARREAARRATDNLLR</sequence>
<evidence type="ECO:0000313" key="1">
    <source>
        <dbReference type="EMBL" id="PUB09585.1"/>
    </source>
</evidence>
<keyword evidence="2" id="KW-1185">Reference proteome</keyword>
<dbReference type="Proteomes" id="UP000244523">
    <property type="component" value="Unassembled WGS sequence"/>
</dbReference>
<name>A0A2T6K4N8_9RHOB</name>
<protein>
    <submittedName>
        <fullName evidence="1">Uncharacterized protein</fullName>
    </submittedName>
</protein>
<dbReference type="AlphaFoldDB" id="A0A2T6K4N8"/>
<proteinExistence type="predicted"/>
<organism evidence="1 2">
    <name type="scientific">Yoonia sediminilitoris</name>
    <dbReference type="NCBI Taxonomy" id="1286148"/>
    <lineage>
        <taxon>Bacteria</taxon>
        <taxon>Pseudomonadati</taxon>
        <taxon>Pseudomonadota</taxon>
        <taxon>Alphaproteobacteria</taxon>
        <taxon>Rhodobacterales</taxon>
        <taxon>Paracoccaceae</taxon>
        <taxon>Yoonia</taxon>
    </lineage>
</organism>
<comment type="caution">
    <text evidence="1">The sequence shown here is derived from an EMBL/GenBank/DDBJ whole genome shotgun (WGS) entry which is preliminary data.</text>
</comment>
<gene>
    <name evidence="1" type="ORF">C8N45_1282</name>
</gene>